<evidence type="ECO:0000313" key="10">
    <source>
        <dbReference type="Proteomes" id="UP000265431"/>
    </source>
</evidence>
<evidence type="ECO:0000256" key="7">
    <source>
        <dbReference type="SAM" id="Phobius"/>
    </source>
</evidence>
<evidence type="ECO:0000256" key="6">
    <source>
        <dbReference type="ARBA" id="ARBA00023136"/>
    </source>
</evidence>
<dbReference type="Gene3D" id="3.30.240.20">
    <property type="entry name" value="bsu07140 like domains"/>
    <property type="match status" value="1"/>
</dbReference>
<evidence type="ECO:0000256" key="2">
    <source>
        <dbReference type="ARBA" id="ARBA00006448"/>
    </source>
</evidence>
<feature type="domain" description="YetF C-terminal" evidence="8">
    <location>
        <begin position="90"/>
        <end position="159"/>
    </location>
</feature>
<name>A0A399R4V9_9PROT</name>
<feature type="transmembrane region" description="Helical" evidence="7">
    <location>
        <begin position="42"/>
        <end position="61"/>
    </location>
</feature>
<feature type="transmembrane region" description="Helical" evidence="7">
    <location>
        <begin position="67"/>
        <end position="85"/>
    </location>
</feature>
<keyword evidence="6 7" id="KW-0472">Membrane</keyword>
<dbReference type="EMBL" id="QWGB01000005">
    <property type="protein sequence ID" value="RIJ24459.1"/>
    <property type="molecule type" value="Genomic_DNA"/>
</dbReference>
<dbReference type="InterPro" id="IPR023090">
    <property type="entry name" value="UPF0702_alpha/beta_dom_sf"/>
</dbReference>
<evidence type="ECO:0000313" key="9">
    <source>
        <dbReference type="EMBL" id="RIJ24459.1"/>
    </source>
</evidence>
<feature type="transmembrane region" description="Helical" evidence="7">
    <location>
        <begin position="12"/>
        <end position="30"/>
    </location>
</feature>
<dbReference type="OrthoDB" id="9793799at2"/>
<evidence type="ECO:0000256" key="1">
    <source>
        <dbReference type="ARBA" id="ARBA00004651"/>
    </source>
</evidence>
<keyword evidence="3" id="KW-1003">Cell membrane</keyword>
<evidence type="ECO:0000256" key="3">
    <source>
        <dbReference type="ARBA" id="ARBA00022475"/>
    </source>
</evidence>
<dbReference type="InterPro" id="IPR007353">
    <property type="entry name" value="DUF421"/>
</dbReference>
<sequence length="183" mass="20030">MMDWITTSWSAVGMVLLGGLGMYATVIMLTRVFGLRSFSKMSGFDFAVTVATGSILAAIFIAKDPPLLQGMLAMIILFFMQAAVAELRKRFSFVEAIVDNRPRLIMWGGEIDEKQMLKAKITRADLLAKLREANVTRFEQIHAVIAETTGDVSVLHGPPDETLETGLLDGVIGAERFKSAMGD</sequence>
<comment type="similarity">
    <text evidence="2">Belongs to the UPF0702 family.</text>
</comment>
<keyword evidence="4 7" id="KW-0812">Transmembrane</keyword>
<dbReference type="AlphaFoldDB" id="A0A399R4V9"/>
<gene>
    <name evidence="9" type="ORF">D1224_09555</name>
</gene>
<dbReference type="RefSeq" id="WP_119379649.1">
    <property type="nucleotide sequence ID" value="NZ_QWGB01000005.1"/>
</dbReference>
<evidence type="ECO:0000259" key="8">
    <source>
        <dbReference type="Pfam" id="PF04239"/>
    </source>
</evidence>
<keyword evidence="5 7" id="KW-1133">Transmembrane helix</keyword>
<comment type="subcellular location">
    <subcellularLocation>
        <location evidence="1">Cell membrane</location>
        <topology evidence="1">Multi-pass membrane protein</topology>
    </subcellularLocation>
</comment>
<dbReference type="PANTHER" id="PTHR34582">
    <property type="entry name" value="UPF0702 TRANSMEMBRANE PROTEIN YCAP"/>
    <property type="match status" value="1"/>
</dbReference>
<evidence type="ECO:0000256" key="4">
    <source>
        <dbReference type="ARBA" id="ARBA00022692"/>
    </source>
</evidence>
<reference evidence="9 10" key="1">
    <citation type="submission" date="2018-08" db="EMBL/GenBank/DDBJ databases">
        <title>Henriciella mobilis sp. nov., isolated from seawater.</title>
        <authorList>
            <person name="Cheng H."/>
            <person name="Wu Y.-H."/>
            <person name="Xu X.-W."/>
            <person name="Guo L.-L."/>
        </authorList>
    </citation>
    <scope>NUCLEOTIDE SEQUENCE [LARGE SCALE GENOMIC DNA]</scope>
    <source>
        <strain evidence="9 10">CCUG66934</strain>
    </source>
</reference>
<proteinExistence type="inferred from homology"/>
<comment type="caution">
    <text evidence="9">The sequence shown here is derived from an EMBL/GenBank/DDBJ whole genome shotgun (WGS) entry which is preliminary data.</text>
</comment>
<dbReference type="Pfam" id="PF04239">
    <property type="entry name" value="DUF421"/>
    <property type="match status" value="1"/>
</dbReference>
<organism evidence="9 10">
    <name type="scientific">Henriciella barbarensis</name>
    <dbReference type="NCBI Taxonomy" id="86342"/>
    <lineage>
        <taxon>Bacteria</taxon>
        <taxon>Pseudomonadati</taxon>
        <taxon>Pseudomonadota</taxon>
        <taxon>Alphaproteobacteria</taxon>
        <taxon>Hyphomonadales</taxon>
        <taxon>Hyphomonadaceae</taxon>
        <taxon>Henriciella</taxon>
    </lineage>
</organism>
<dbReference type="Proteomes" id="UP000265431">
    <property type="component" value="Unassembled WGS sequence"/>
</dbReference>
<keyword evidence="10" id="KW-1185">Reference proteome</keyword>
<accession>A0A399R4V9</accession>
<dbReference type="GO" id="GO:0005886">
    <property type="term" value="C:plasma membrane"/>
    <property type="evidence" value="ECO:0007669"/>
    <property type="project" value="UniProtKB-SubCell"/>
</dbReference>
<evidence type="ECO:0000256" key="5">
    <source>
        <dbReference type="ARBA" id="ARBA00022989"/>
    </source>
</evidence>
<dbReference type="PANTHER" id="PTHR34582:SF6">
    <property type="entry name" value="UPF0702 TRANSMEMBRANE PROTEIN YCAP"/>
    <property type="match status" value="1"/>
</dbReference>
<protein>
    <submittedName>
        <fullName evidence="9">DUF421 domain-containing protein</fullName>
    </submittedName>
</protein>